<evidence type="ECO:0000313" key="2">
    <source>
        <dbReference type="Proteomes" id="UP001151760"/>
    </source>
</evidence>
<name>A0ABQ5FAY4_9ASTR</name>
<dbReference type="Proteomes" id="UP001151760">
    <property type="component" value="Unassembled WGS sequence"/>
</dbReference>
<protein>
    <submittedName>
        <fullName evidence="1">Uncharacterized protein</fullName>
    </submittedName>
</protein>
<proteinExistence type="predicted"/>
<reference evidence="1" key="1">
    <citation type="journal article" date="2022" name="Int. J. Mol. Sci.">
        <title>Draft Genome of Tanacetum Coccineum: Genomic Comparison of Closely Related Tanacetum-Family Plants.</title>
        <authorList>
            <person name="Yamashiro T."/>
            <person name="Shiraishi A."/>
            <person name="Nakayama K."/>
            <person name="Satake H."/>
        </authorList>
    </citation>
    <scope>NUCLEOTIDE SEQUENCE</scope>
</reference>
<sequence>MFSIRIHHGGRFHKFSGSQYVDVEVDIFDMVDIEVFYVIDLDEGLYVLACDEDARCLGHISFDDMELDGEAGFGDVAGSNLDNSGLIHDESFRVDDLDLNLNLHLDLNVPQNETCGN</sequence>
<evidence type="ECO:0000313" key="1">
    <source>
        <dbReference type="EMBL" id="GJT59892.1"/>
    </source>
</evidence>
<accession>A0ABQ5FAY4</accession>
<dbReference type="EMBL" id="BQNB010017149">
    <property type="protein sequence ID" value="GJT59892.1"/>
    <property type="molecule type" value="Genomic_DNA"/>
</dbReference>
<keyword evidence="2" id="KW-1185">Reference proteome</keyword>
<gene>
    <name evidence="1" type="ORF">Tco_1003425</name>
</gene>
<comment type="caution">
    <text evidence="1">The sequence shown here is derived from an EMBL/GenBank/DDBJ whole genome shotgun (WGS) entry which is preliminary data.</text>
</comment>
<reference evidence="1" key="2">
    <citation type="submission" date="2022-01" db="EMBL/GenBank/DDBJ databases">
        <authorList>
            <person name="Yamashiro T."/>
            <person name="Shiraishi A."/>
            <person name="Satake H."/>
            <person name="Nakayama K."/>
        </authorList>
    </citation>
    <scope>NUCLEOTIDE SEQUENCE</scope>
</reference>
<organism evidence="1 2">
    <name type="scientific">Tanacetum coccineum</name>
    <dbReference type="NCBI Taxonomy" id="301880"/>
    <lineage>
        <taxon>Eukaryota</taxon>
        <taxon>Viridiplantae</taxon>
        <taxon>Streptophyta</taxon>
        <taxon>Embryophyta</taxon>
        <taxon>Tracheophyta</taxon>
        <taxon>Spermatophyta</taxon>
        <taxon>Magnoliopsida</taxon>
        <taxon>eudicotyledons</taxon>
        <taxon>Gunneridae</taxon>
        <taxon>Pentapetalae</taxon>
        <taxon>asterids</taxon>
        <taxon>campanulids</taxon>
        <taxon>Asterales</taxon>
        <taxon>Asteraceae</taxon>
        <taxon>Asteroideae</taxon>
        <taxon>Anthemideae</taxon>
        <taxon>Anthemidinae</taxon>
        <taxon>Tanacetum</taxon>
    </lineage>
</organism>